<proteinExistence type="inferred from homology"/>
<keyword evidence="8 12" id="KW-0464">Manganese</keyword>
<gene>
    <name evidence="13" type="ORF">RRG08_026025</name>
</gene>
<dbReference type="PROSITE" id="PS01053">
    <property type="entry name" value="ARGINASE_1"/>
    <property type="match status" value="1"/>
</dbReference>
<keyword evidence="5 12" id="KW-0056">Arginine metabolism</keyword>
<accession>A0AAE1EEF5</accession>
<evidence type="ECO:0000256" key="3">
    <source>
        <dbReference type="ARBA" id="ARBA00018123"/>
    </source>
</evidence>
<dbReference type="GO" id="GO:0004053">
    <property type="term" value="F:arginase activity"/>
    <property type="evidence" value="ECO:0007669"/>
    <property type="project" value="UniProtKB-EC"/>
</dbReference>
<evidence type="ECO:0000256" key="4">
    <source>
        <dbReference type="ARBA" id="ARBA00022436"/>
    </source>
</evidence>
<evidence type="ECO:0000256" key="5">
    <source>
        <dbReference type="ARBA" id="ARBA00022503"/>
    </source>
</evidence>
<dbReference type="PANTHER" id="PTHR43782:SF3">
    <property type="entry name" value="ARGINASE"/>
    <property type="match status" value="1"/>
</dbReference>
<dbReference type="InterPro" id="IPR023696">
    <property type="entry name" value="Ureohydrolase_dom_sf"/>
</dbReference>
<keyword evidence="14" id="KW-1185">Reference proteome</keyword>
<evidence type="ECO:0000256" key="1">
    <source>
        <dbReference type="ARBA" id="ARBA00005098"/>
    </source>
</evidence>
<dbReference type="CDD" id="cd09989">
    <property type="entry name" value="Arginase"/>
    <property type="match status" value="1"/>
</dbReference>
<evidence type="ECO:0000256" key="6">
    <source>
        <dbReference type="ARBA" id="ARBA00022723"/>
    </source>
</evidence>
<evidence type="ECO:0000256" key="2">
    <source>
        <dbReference type="ARBA" id="ARBA00012168"/>
    </source>
</evidence>
<dbReference type="PANTHER" id="PTHR43782">
    <property type="entry name" value="ARGINASE"/>
    <property type="match status" value="1"/>
</dbReference>
<dbReference type="InterPro" id="IPR020855">
    <property type="entry name" value="Ureohydrolase_Mn_BS"/>
</dbReference>
<dbReference type="Pfam" id="PF00491">
    <property type="entry name" value="Arginase"/>
    <property type="match status" value="1"/>
</dbReference>
<dbReference type="GO" id="GO:0000050">
    <property type="term" value="P:urea cycle"/>
    <property type="evidence" value="ECO:0007669"/>
    <property type="project" value="UniProtKB-KW"/>
</dbReference>
<evidence type="ECO:0000256" key="12">
    <source>
        <dbReference type="RuleBase" id="RU361159"/>
    </source>
</evidence>
<dbReference type="FunFam" id="3.40.800.10:FF:000012">
    <property type="entry name" value="Arginase"/>
    <property type="match status" value="1"/>
</dbReference>
<evidence type="ECO:0000256" key="9">
    <source>
        <dbReference type="ARBA" id="ARBA00047391"/>
    </source>
</evidence>
<comment type="cofactor">
    <cofactor evidence="12">
        <name>Mn(2+)</name>
        <dbReference type="ChEBI" id="CHEBI:29035"/>
    </cofactor>
    <text evidence="12">Binds 2 manganese ions per subunit.</text>
</comment>
<dbReference type="GO" id="GO:0006525">
    <property type="term" value="P:arginine metabolic process"/>
    <property type="evidence" value="ECO:0007669"/>
    <property type="project" value="UniProtKB-KW"/>
</dbReference>
<protein>
    <recommendedName>
        <fullName evidence="3 12">Arginase</fullName>
        <ecNumber evidence="2 12">3.5.3.1</ecNumber>
    </recommendedName>
</protein>
<dbReference type="InterPro" id="IPR006035">
    <property type="entry name" value="Ureohydrolase"/>
</dbReference>
<dbReference type="AlphaFoldDB" id="A0AAE1EEF5"/>
<evidence type="ECO:0000313" key="14">
    <source>
        <dbReference type="Proteomes" id="UP001283361"/>
    </source>
</evidence>
<dbReference type="SUPFAM" id="SSF52768">
    <property type="entry name" value="Arginase/deacetylase"/>
    <property type="match status" value="1"/>
</dbReference>
<dbReference type="PRINTS" id="PR00116">
    <property type="entry name" value="ARGINASE"/>
</dbReference>
<evidence type="ECO:0000313" key="13">
    <source>
        <dbReference type="EMBL" id="KAK3803790.1"/>
    </source>
</evidence>
<dbReference type="NCBIfam" id="TIGR01229">
    <property type="entry name" value="rocF_arginase"/>
    <property type="match status" value="1"/>
</dbReference>
<evidence type="ECO:0000256" key="7">
    <source>
        <dbReference type="ARBA" id="ARBA00022801"/>
    </source>
</evidence>
<dbReference type="Proteomes" id="UP001283361">
    <property type="component" value="Unassembled WGS sequence"/>
</dbReference>
<dbReference type="PROSITE" id="PS51409">
    <property type="entry name" value="ARGINASE_2"/>
    <property type="match status" value="1"/>
</dbReference>
<keyword evidence="4 12" id="KW-0835">Urea cycle</keyword>
<reference evidence="13" key="1">
    <citation type="journal article" date="2023" name="G3 (Bethesda)">
        <title>A reference genome for the long-term kleptoplast-retaining sea slug Elysia crispata morphotype clarki.</title>
        <authorList>
            <person name="Eastman K.E."/>
            <person name="Pendleton A.L."/>
            <person name="Shaikh M.A."/>
            <person name="Suttiyut T."/>
            <person name="Ogas R."/>
            <person name="Tomko P."/>
            <person name="Gavelis G."/>
            <person name="Widhalm J.R."/>
            <person name="Wisecaver J.H."/>
        </authorList>
    </citation>
    <scope>NUCLEOTIDE SEQUENCE</scope>
    <source>
        <strain evidence="13">ECLA1</strain>
    </source>
</reference>
<evidence type="ECO:0000256" key="10">
    <source>
        <dbReference type="PROSITE-ProRule" id="PRU00742"/>
    </source>
</evidence>
<comment type="caution">
    <text evidence="13">The sequence shown here is derived from an EMBL/GenBank/DDBJ whole genome shotgun (WGS) entry which is preliminary data.</text>
</comment>
<evidence type="ECO:0000256" key="11">
    <source>
        <dbReference type="RuleBase" id="RU003684"/>
    </source>
</evidence>
<dbReference type="GO" id="GO:0005829">
    <property type="term" value="C:cytosol"/>
    <property type="evidence" value="ECO:0007669"/>
    <property type="project" value="TreeGrafter"/>
</dbReference>
<dbReference type="EC" id="3.5.3.1" evidence="2 12"/>
<keyword evidence="7 11" id="KW-0378">Hydrolase</keyword>
<comment type="catalytic activity">
    <reaction evidence="9 12">
        <text>L-arginine + H2O = urea + L-ornithine</text>
        <dbReference type="Rhea" id="RHEA:20569"/>
        <dbReference type="ChEBI" id="CHEBI:15377"/>
        <dbReference type="ChEBI" id="CHEBI:16199"/>
        <dbReference type="ChEBI" id="CHEBI:32682"/>
        <dbReference type="ChEBI" id="CHEBI:46911"/>
        <dbReference type="EC" id="3.5.3.1"/>
    </reaction>
</comment>
<dbReference type="EMBL" id="JAWDGP010000089">
    <property type="protein sequence ID" value="KAK3803790.1"/>
    <property type="molecule type" value="Genomic_DNA"/>
</dbReference>
<dbReference type="InterPro" id="IPR014033">
    <property type="entry name" value="Arginase"/>
</dbReference>
<dbReference type="GO" id="GO:0005634">
    <property type="term" value="C:nucleus"/>
    <property type="evidence" value="ECO:0007669"/>
    <property type="project" value="TreeGrafter"/>
</dbReference>
<dbReference type="Gene3D" id="3.40.800.10">
    <property type="entry name" value="Ureohydrolase domain"/>
    <property type="match status" value="1"/>
</dbReference>
<comment type="pathway">
    <text evidence="1 12">Nitrogen metabolism; urea cycle; L-ornithine and urea from L-arginine: step 1/1.</text>
</comment>
<keyword evidence="6 12" id="KW-0479">Metal-binding</keyword>
<dbReference type="GO" id="GO:0030145">
    <property type="term" value="F:manganese ion binding"/>
    <property type="evidence" value="ECO:0007669"/>
    <property type="project" value="TreeGrafter"/>
</dbReference>
<sequence>MIGISLETLSRILLRTSRQLDLKLSPAVLFAAERLWRLSRLLKSGDKRKFRYKVLRRPPTQNIGIIGAPLVHGQPHQGPGAAPDLLRGLRLADVLRSKGANVKDYGNLEFKVVPNDFAVVLGCYNARTVGNANKQISQKVAHILKNGESVLVLGGDHSVGLGSVSGHASIRENLALLWVDAHADINTPLTSTSGNLHGMPLSFLVKEFPHLSPPVPGLEWCKPCVSSRNIAYIGLRSIDFREKSFLRTLGICNFTMEDIRELGIDTAVTNALDRIDPEGNRSIHLSFDVDALDPQIIPSTGTPVPNGLDFREALRIARIVHNTRRMSVMDVVELNPLLSTPSRAIKSAQVMVEIISRTFTGKRMRYPSVQDFEV</sequence>
<evidence type="ECO:0000256" key="8">
    <source>
        <dbReference type="ARBA" id="ARBA00023211"/>
    </source>
</evidence>
<comment type="similarity">
    <text evidence="10 11">Belongs to the arginase family.</text>
</comment>
<organism evidence="13 14">
    <name type="scientific">Elysia crispata</name>
    <name type="common">lettuce slug</name>
    <dbReference type="NCBI Taxonomy" id="231223"/>
    <lineage>
        <taxon>Eukaryota</taxon>
        <taxon>Metazoa</taxon>
        <taxon>Spiralia</taxon>
        <taxon>Lophotrochozoa</taxon>
        <taxon>Mollusca</taxon>
        <taxon>Gastropoda</taxon>
        <taxon>Heterobranchia</taxon>
        <taxon>Euthyneura</taxon>
        <taxon>Panpulmonata</taxon>
        <taxon>Sacoglossa</taxon>
        <taxon>Placobranchoidea</taxon>
        <taxon>Plakobranchidae</taxon>
        <taxon>Elysia</taxon>
    </lineage>
</organism>
<name>A0AAE1EEF5_9GAST</name>